<comment type="similarity">
    <text evidence="1">Belongs to the TTC38 family.</text>
</comment>
<keyword evidence="4" id="KW-0802">TPR repeat</keyword>
<dbReference type="Gene3D" id="1.25.40.10">
    <property type="entry name" value="Tetratricopeptide repeat domain"/>
    <property type="match status" value="1"/>
</dbReference>
<evidence type="ECO:0000313" key="6">
    <source>
        <dbReference type="Proteomes" id="UP001169027"/>
    </source>
</evidence>
<dbReference type="EMBL" id="JAUKVY010000011">
    <property type="protein sequence ID" value="MDO1534025.1"/>
    <property type="molecule type" value="Genomic_DNA"/>
</dbReference>
<comment type="caution">
    <text evidence="5">The sequence shown here is derived from an EMBL/GenBank/DDBJ whole genome shotgun (WGS) entry which is preliminary data.</text>
</comment>
<gene>
    <name evidence="5" type="ORF">Q2T77_17190</name>
</gene>
<dbReference type="InterPro" id="IPR011990">
    <property type="entry name" value="TPR-like_helical_dom_sf"/>
</dbReference>
<dbReference type="CDD" id="cd05804">
    <property type="entry name" value="StaR_like"/>
    <property type="match status" value="1"/>
</dbReference>
<sequence length="440" mass="47537">MTLADARGLALSTDRPASVAGYAQALDLFNSLRTDPVAVLQPVLDEDPDFIAGHLLMAGFMLSGFDAGLLPAARECLAAASGSRLRPNPREQSFQAALQHWADGDMAHANRLLDRHLVDHPRDLFALQLAHMSDLVLGRSQMLRDRIGRVLAHWSEDDAGFGYLLGMQAFGLEECNEYARAEALGLQALERNPHDTWAVHAVAHVYEMQGRVDEGIRWLTTGTSLWQRDNALAVHNFWHLALLHLSNDDPASALAVYDRAIAPGPASMAMDLADASALLWRLGLRGVDVAGRWQSLAARWREQAHWGWSVFNDVHAMLALVGAREQEAAQAGRRVIAAVPAAAPGPWWAEAGTVCEAVMAFGEGRHAHCAELLLPLLPDAQGYGGSQAQRSLLHLTAMEAARRAGDAALWRALDSEGSARRPARGRPSGVSCAARSLAAA</sequence>
<evidence type="ECO:0000256" key="4">
    <source>
        <dbReference type="ARBA" id="ARBA00022803"/>
    </source>
</evidence>
<dbReference type="RefSeq" id="WP_301811186.1">
    <property type="nucleotide sequence ID" value="NZ_JAUJZH010000011.1"/>
</dbReference>
<dbReference type="PANTHER" id="PTHR16263:SF4">
    <property type="entry name" value="TETRATRICOPEPTIDE REPEAT PROTEIN 38"/>
    <property type="match status" value="1"/>
</dbReference>
<keyword evidence="3" id="KW-0677">Repeat</keyword>
<evidence type="ECO:0000256" key="1">
    <source>
        <dbReference type="ARBA" id="ARBA00005857"/>
    </source>
</evidence>
<evidence type="ECO:0000313" key="5">
    <source>
        <dbReference type="EMBL" id="MDO1534025.1"/>
    </source>
</evidence>
<dbReference type="Proteomes" id="UP001169027">
    <property type="component" value="Unassembled WGS sequence"/>
</dbReference>
<reference evidence="5" key="1">
    <citation type="submission" date="2023-06" db="EMBL/GenBank/DDBJ databases">
        <authorList>
            <person name="Jiang Y."/>
            <person name="Liu Q."/>
        </authorList>
    </citation>
    <scope>NUCLEOTIDE SEQUENCE</scope>
    <source>
        <strain evidence="5">CGMCC 1.12090</strain>
    </source>
</reference>
<organism evidence="5 6">
    <name type="scientific">Variovorax ginsengisoli</name>
    <dbReference type="NCBI Taxonomy" id="363844"/>
    <lineage>
        <taxon>Bacteria</taxon>
        <taxon>Pseudomonadati</taxon>
        <taxon>Pseudomonadota</taxon>
        <taxon>Betaproteobacteria</taxon>
        <taxon>Burkholderiales</taxon>
        <taxon>Comamonadaceae</taxon>
        <taxon>Variovorax</taxon>
    </lineage>
</organism>
<keyword evidence="6" id="KW-1185">Reference proteome</keyword>
<protein>
    <recommendedName>
        <fullName evidence="2">Tetratricopeptide repeat protein 38</fullName>
    </recommendedName>
</protein>
<evidence type="ECO:0000256" key="3">
    <source>
        <dbReference type="ARBA" id="ARBA00022737"/>
    </source>
</evidence>
<dbReference type="PANTHER" id="PTHR16263">
    <property type="entry name" value="TETRATRICOPEPTIDE REPEAT PROTEIN 38"/>
    <property type="match status" value="1"/>
</dbReference>
<name>A0ABT8S526_9BURK</name>
<dbReference type="SUPFAM" id="SSF48452">
    <property type="entry name" value="TPR-like"/>
    <property type="match status" value="1"/>
</dbReference>
<accession>A0ABT8S526</accession>
<dbReference type="InterPro" id="IPR033891">
    <property type="entry name" value="TTC38"/>
</dbReference>
<evidence type="ECO:0000256" key="2">
    <source>
        <dbReference type="ARBA" id="ARBA00019992"/>
    </source>
</evidence>
<proteinExistence type="inferred from homology"/>